<evidence type="ECO:0000313" key="2">
    <source>
        <dbReference type="EMBL" id="NEX22154.1"/>
    </source>
</evidence>
<protein>
    <recommendedName>
        <fullName evidence="1">Bacterial bifunctional deaminase-reductase C-terminal domain-containing protein</fullName>
    </recommendedName>
</protein>
<dbReference type="AlphaFoldDB" id="A0A6P1E2B9"/>
<dbReference type="InterPro" id="IPR024072">
    <property type="entry name" value="DHFR-like_dom_sf"/>
</dbReference>
<organism evidence="2 3">
    <name type="scientific">Thiorhodococcus mannitoliphagus</name>
    <dbReference type="NCBI Taxonomy" id="329406"/>
    <lineage>
        <taxon>Bacteria</taxon>
        <taxon>Pseudomonadati</taxon>
        <taxon>Pseudomonadota</taxon>
        <taxon>Gammaproteobacteria</taxon>
        <taxon>Chromatiales</taxon>
        <taxon>Chromatiaceae</taxon>
        <taxon>Thiorhodococcus</taxon>
    </lineage>
</organism>
<dbReference type="EMBL" id="JAAIJR010000085">
    <property type="protein sequence ID" value="NEX22154.1"/>
    <property type="molecule type" value="Genomic_DNA"/>
</dbReference>
<dbReference type="InterPro" id="IPR002734">
    <property type="entry name" value="RibDG_C"/>
</dbReference>
<dbReference type="GO" id="GO:0009231">
    <property type="term" value="P:riboflavin biosynthetic process"/>
    <property type="evidence" value="ECO:0007669"/>
    <property type="project" value="InterPro"/>
</dbReference>
<proteinExistence type="predicted"/>
<gene>
    <name evidence="2" type="ORF">G3480_17895</name>
</gene>
<feature type="domain" description="Bacterial bifunctional deaminase-reductase C-terminal" evidence="1">
    <location>
        <begin position="4"/>
        <end position="156"/>
    </location>
</feature>
<dbReference type="Gene3D" id="3.40.430.10">
    <property type="entry name" value="Dihydrofolate Reductase, subunit A"/>
    <property type="match status" value="1"/>
</dbReference>
<evidence type="ECO:0000313" key="3">
    <source>
        <dbReference type="Proteomes" id="UP000471640"/>
    </source>
</evidence>
<keyword evidence="3" id="KW-1185">Reference proteome</keyword>
<dbReference type="GO" id="GO:0008703">
    <property type="term" value="F:5-amino-6-(5-phosphoribosylamino)uracil reductase activity"/>
    <property type="evidence" value="ECO:0007669"/>
    <property type="project" value="InterPro"/>
</dbReference>
<sequence length="172" mass="18952">MRTTLFLSVSIDGFIADKEGIPRFPEGAWQDWCALVNDADNVIAGRSSFEQLKDDAMASALNPKHKIVLSSRDIDLADSGWQHARSPSEALAILKKAGVDEAIVGGGRAVAHSFMREKRVDHIVIDLQPVAFGVGTPVFGEVLDLTQLKRLDSQPLNESALRLRYEVLREEK</sequence>
<reference evidence="3" key="1">
    <citation type="journal article" date="2020" name="Microbiol. Resour. Announc.">
        <title>Draft Genome Sequences of Thiorhodococcus mannitoliphagus and Thiorhodococcus minor, Purple Sulfur Photosynthetic Bacteria in the Gammaproteobacterial Family Chromatiaceae.</title>
        <authorList>
            <person name="Aviles F.A."/>
            <person name="Meyer T.E."/>
            <person name="Kyndt J.A."/>
        </authorList>
    </citation>
    <scope>NUCLEOTIDE SEQUENCE [LARGE SCALE GENOMIC DNA]</scope>
    <source>
        <strain evidence="3">DSM 18266</strain>
    </source>
</reference>
<comment type="caution">
    <text evidence="2">The sequence shown here is derived from an EMBL/GenBank/DDBJ whole genome shotgun (WGS) entry which is preliminary data.</text>
</comment>
<dbReference type="Proteomes" id="UP000471640">
    <property type="component" value="Unassembled WGS sequence"/>
</dbReference>
<dbReference type="RefSeq" id="WP_164655251.1">
    <property type="nucleotide sequence ID" value="NZ_JAAIJR010000085.1"/>
</dbReference>
<dbReference type="Pfam" id="PF01872">
    <property type="entry name" value="RibD_C"/>
    <property type="match status" value="1"/>
</dbReference>
<evidence type="ECO:0000259" key="1">
    <source>
        <dbReference type="Pfam" id="PF01872"/>
    </source>
</evidence>
<accession>A0A6P1E2B9</accession>
<dbReference type="SUPFAM" id="SSF53597">
    <property type="entry name" value="Dihydrofolate reductase-like"/>
    <property type="match status" value="1"/>
</dbReference>
<reference evidence="2 3" key="2">
    <citation type="submission" date="2020-02" db="EMBL/GenBank/DDBJ databases">
        <title>Genome sequences of Thiorhodococcus mannitoliphagus and Thiorhodococcus minor, purple sulfur photosynthetic bacteria in the gammaproteobacterial family, Chromatiaceae.</title>
        <authorList>
            <person name="Aviles F.A."/>
            <person name="Meyer T.E."/>
            <person name="Kyndt J.A."/>
        </authorList>
    </citation>
    <scope>NUCLEOTIDE SEQUENCE [LARGE SCALE GENOMIC DNA]</scope>
    <source>
        <strain evidence="2 3">DSM 18266</strain>
    </source>
</reference>
<name>A0A6P1E2B9_9GAMM</name>